<gene>
    <name evidence="9" type="ORF">F4553_003465</name>
</gene>
<dbReference type="SUPFAM" id="SSF103473">
    <property type="entry name" value="MFS general substrate transporter"/>
    <property type="match status" value="1"/>
</dbReference>
<feature type="transmembrane region" description="Helical" evidence="7">
    <location>
        <begin position="398"/>
        <end position="420"/>
    </location>
</feature>
<evidence type="ECO:0000256" key="4">
    <source>
        <dbReference type="ARBA" id="ARBA00022692"/>
    </source>
</evidence>
<evidence type="ECO:0000259" key="8">
    <source>
        <dbReference type="PROSITE" id="PS50850"/>
    </source>
</evidence>
<evidence type="ECO:0000256" key="5">
    <source>
        <dbReference type="ARBA" id="ARBA00022989"/>
    </source>
</evidence>
<evidence type="ECO:0000256" key="7">
    <source>
        <dbReference type="SAM" id="Phobius"/>
    </source>
</evidence>
<dbReference type="PROSITE" id="PS00216">
    <property type="entry name" value="SUGAR_TRANSPORT_1"/>
    <property type="match status" value="1"/>
</dbReference>
<proteinExistence type="predicted"/>
<keyword evidence="2" id="KW-0813">Transport</keyword>
<feature type="transmembrane region" description="Helical" evidence="7">
    <location>
        <begin position="12"/>
        <end position="35"/>
    </location>
</feature>
<dbReference type="InterPro" id="IPR005829">
    <property type="entry name" value="Sugar_transporter_CS"/>
</dbReference>
<feature type="transmembrane region" description="Helical" evidence="7">
    <location>
        <begin position="440"/>
        <end position="463"/>
    </location>
</feature>
<dbReference type="InterPro" id="IPR036259">
    <property type="entry name" value="MFS_trans_sf"/>
</dbReference>
<dbReference type="CDD" id="cd17321">
    <property type="entry name" value="MFS_MMR_MDR_like"/>
    <property type="match status" value="1"/>
</dbReference>
<comment type="subcellular location">
    <subcellularLocation>
        <location evidence="1">Cell membrane</location>
        <topology evidence="1">Multi-pass membrane protein</topology>
    </subcellularLocation>
</comment>
<feature type="transmembrane region" description="Helical" evidence="7">
    <location>
        <begin position="334"/>
        <end position="356"/>
    </location>
</feature>
<dbReference type="Gene3D" id="1.20.1720.10">
    <property type="entry name" value="Multidrug resistance protein D"/>
    <property type="match status" value="1"/>
</dbReference>
<feature type="transmembrane region" description="Helical" evidence="7">
    <location>
        <begin position="47"/>
        <end position="67"/>
    </location>
</feature>
<dbReference type="Proteomes" id="UP000587527">
    <property type="component" value="Unassembled WGS sequence"/>
</dbReference>
<keyword evidence="10" id="KW-1185">Reference proteome</keyword>
<feature type="transmembrane region" description="Helical" evidence="7">
    <location>
        <begin position="232"/>
        <end position="249"/>
    </location>
</feature>
<dbReference type="PANTHER" id="PTHR42718">
    <property type="entry name" value="MAJOR FACILITATOR SUPERFAMILY MULTIDRUG TRANSPORTER MFSC"/>
    <property type="match status" value="1"/>
</dbReference>
<dbReference type="AlphaFoldDB" id="A0A841BRS0"/>
<dbReference type="GO" id="GO:0022857">
    <property type="term" value="F:transmembrane transporter activity"/>
    <property type="evidence" value="ECO:0007669"/>
    <property type="project" value="InterPro"/>
</dbReference>
<keyword evidence="4 7" id="KW-0812">Transmembrane</keyword>
<dbReference type="EMBL" id="JACHMN010000002">
    <property type="protein sequence ID" value="MBB5870086.1"/>
    <property type="molecule type" value="Genomic_DNA"/>
</dbReference>
<dbReference type="Pfam" id="PF07690">
    <property type="entry name" value="MFS_1"/>
    <property type="match status" value="1"/>
</dbReference>
<dbReference type="GO" id="GO:0005886">
    <property type="term" value="C:plasma membrane"/>
    <property type="evidence" value="ECO:0007669"/>
    <property type="project" value="UniProtKB-SubCell"/>
</dbReference>
<evidence type="ECO:0000256" key="3">
    <source>
        <dbReference type="ARBA" id="ARBA00022475"/>
    </source>
</evidence>
<keyword evidence="6 7" id="KW-0472">Membrane</keyword>
<keyword evidence="5 7" id="KW-1133">Transmembrane helix</keyword>
<dbReference type="RefSeq" id="WP_184837208.1">
    <property type="nucleotide sequence ID" value="NZ_JACHMN010000002.1"/>
</dbReference>
<feature type="transmembrane region" description="Helical" evidence="7">
    <location>
        <begin position="304"/>
        <end position="327"/>
    </location>
</feature>
<evidence type="ECO:0000313" key="10">
    <source>
        <dbReference type="Proteomes" id="UP000587527"/>
    </source>
</evidence>
<feature type="transmembrane region" description="Helical" evidence="7">
    <location>
        <begin position="200"/>
        <end position="220"/>
    </location>
</feature>
<dbReference type="Gene3D" id="1.20.1250.20">
    <property type="entry name" value="MFS general substrate transporter like domains"/>
    <property type="match status" value="1"/>
</dbReference>
<reference evidence="9 10" key="1">
    <citation type="submission" date="2020-08" db="EMBL/GenBank/DDBJ databases">
        <title>Sequencing the genomes of 1000 actinobacteria strains.</title>
        <authorList>
            <person name="Klenk H.-P."/>
        </authorList>
    </citation>
    <scope>NUCLEOTIDE SEQUENCE [LARGE SCALE GENOMIC DNA]</scope>
    <source>
        <strain evidence="9 10">DSM 45362</strain>
    </source>
</reference>
<organism evidence="9 10">
    <name type="scientific">Allocatelliglobosispora scoriae</name>
    <dbReference type="NCBI Taxonomy" id="643052"/>
    <lineage>
        <taxon>Bacteria</taxon>
        <taxon>Bacillati</taxon>
        <taxon>Actinomycetota</taxon>
        <taxon>Actinomycetes</taxon>
        <taxon>Micromonosporales</taxon>
        <taxon>Micromonosporaceae</taxon>
        <taxon>Allocatelliglobosispora</taxon>
    </lineage>
</organism>
<feature type="transmembrane region" description="Helical" evidence="7">
    <location>
        <begin position="269"/>
        <end position="292"/>
    </location>
</feature>
<dbReference type="PANTHER" id="PTHR42718:SF46">
    <property type="entry name" value="BLR6921 PROTEIN"/>
    <property type="match status" value="1"/>
</dbReference>
<feature type="transmembrane region" description="Helical" evidence="7">
    <location>
        <begin position="141"/>
        <end position="160"/>
    </location>
</feature>
<evidence type="ECO:0000256" key="2">
    <source>
        <dbReference type="ARBA" id="ARBA00022448"/>
    </source>
</evidence>
<dbReference type="InterPro" id="IPR011701">
    <property type="entry name" value="MFS"/>
</dbReference>
<feature type="transmembrane region" description="Helical" evidence="7">
    <location>
        <begin position="166"/>
        <end position="188"/>
    </location>
</feature>
<name>A0A841BRS0_9ACTN</name>
<dbReference type="InterPro" id="IPR020846">
    <property type="entry name" value="MFS_dom"/>
</dbReference>
<evidence type="ECO:0000256" key="6">
    <source>
        <dbReference type="ARBA" id="ARBA00023136"/>
    </source>
</evidence>
<evidence type="ECO:0000313" key="9">
    <source>
        <dbReference type="EMBL" id="MBB5870086.1"/>
    </source>
</evidence>
<evidence type="ECO:0000256" key="1">
    <source>
        <dbReference type="ARBA" id="ARBA00004651"/>
    </source>
</evidence>
<feature type="domain" description="Major facilitator superfamily (MFS) profile" evidence="8">
    <location>
        <begin position="13"/>
        <end position="467"/>
    </location>
</feature>
<keyword evidence="3" id="KW-1003">Cell membrane</keyword>
<feature type="transmembrane region" description="Helical" evidence="7">
    <location>
        <begin position="362"/>
        <end position="386"/>
    </location>
</feature>
<accession>A0A841BRS0</accession>
<sequence>MTPTPPRARHRLALGVLCASFLMVMLDSTIVYVALPSIQQRLVLPTGAAHWVMSAYLISFGGLLLLGGRLAEQLGRRRMLITGIALFTLASLVAGLATAGEVLVGARIVQGMGAALIAPSALPLLAMTFDVGPARNRALSVWMYVGAFGGTAGLLLGGPIADHLGYRWIFLMNVPVGLVLMALAWLLLPLGRGRPGTRSFDVAGALTGTAAAAVLVQAVAGTPSAGWGCPQTIGLLITGAALLGAFGFIESRAERPLLPLHMLRTRRRLGGIVVLFIAGMAIDGLLFILTFFGQGVLGMSATRYGLTMAVATLASVVGSFAGQTIVLRYGLRTVAATGMALTCAGFVLLTTISINGTLISNYFIGMVIFGLGLGAAFVAAQIAISLGATEPESAAAGGLTDAAFSIGAAVGLAFAATAFAQPDNIIATANHLPRLGADHGLHLTMVVATGFALFGVVAALVLLEPPTRRRKL</sequence>
<comment type="caution">
    <text evidence="9">The sequence shown here is derived from an EMBL/GenBank/DDBJ whole genome shotgun (WGS) entry which is preliminary data.</text>
</comment>
<dbReference type="PROSITE" id="PS50850">
    <property type="entry name" value="MFS"/>
    <property type="match status" value="1"/>
</dbReference>
<protein>
    <submittedName>
        <fullName evidence="9">MFS family permease</fullName>
    </submittedName>
</protein>
<feature type="transmembrane region" description="Helical" evidence="7">
    <location>
        <begin position="111"/>
        <end position="129"/>
    </location>
</feature>
<feature type="transmembrane region" description="Helical" evidence="7">
    <location>
        <begin position="79"/>
        <end position="99"/>
    </location>
</feature>